<protein>
    <submittedName>
        <fullName evidence="7">Metal ABC transporter ATP-binding protein</fullName>
    </submittedName>
</protein>
<dbReference type="GO" id="GO:0005524">
    <property type="term" value="F:ATP binding"/>
    <property type="evidence" value="ECO:0007669"/>
    <property type="project" value="UniProtKB-KW"/>
</dbReference>
<sequence length="273" mass="28998">MSAGTGCTPLARATDLVLRYDGHLAVDRSSLELPAGQVTAIIGPNGSGKSTLLHALAGLHEVAAGRLEVLGTSAARAQSQIAYVMQHVAVPEGVPITVREVVAMGRYPTLGWWRRPRREDRERVRAALAALEIEDLAARHLGELSGGQRQRVYVAQALAQDHVAIFLDEPLTGLDMVSARAIDRIIHSEHEAGHSVVLTTHDLEEARAADQVVLMAGRVVAWGRPEEVLTPTHLTSAYGLGALHGDAQGPFLDDPHAHDPARDDGISPGAPAG</sequence>
<dbReference type="PROSITE" id="PS50893">
    <property type="entry name" value="ABC_TRANSPORTER_2"/>
    <property type="match status" value="1"/>
</dbReference>
<evidence type="ECO:0000259" key="6">
    <source>
        <dbReference type="PROSITE" id="PS50893"/>
    </source>
</evidence>
<organism evidence="7 8">
    <name type="scientific">Ornithinimicrobium kibberense</name>
    <dbReference type="NCBI Taxonomy" id="282060"/>
    <lineage>
        <taxon>Bacteria</taxon>
        <taxon>Bacillati</taxon>
        <taxon>Actinomycetota</taxon>
        <taxon>Actinomycetes</taxon>
        <taxon>Micrococcales</taxon>
        <taxon>Ornithinimicrobiaceae</taxon>
        <taxon>Ornithinimicrobium</taxon>
    </lineage>
</organism>
<feature type="compositionally biased region" description="Basic and acidic residues" evidence="5">
    <location>
        <begin position="253"/>
        <end position="265"/>
    </location>
</feature>
<name>A0ABV5UYL6_9MICO</name>
<feature type="domain" description="ABC transporter" evidence="6">
    <location>
        <begin position="11"/>
        <end position="241"/>
    </location>
</feature>
<dbReference type="PANTHER" id="PTHR42734">
    <property type="entry name" value="METAL TRANSPORT SYSTEM ATP-BINDING PROTEIN TM_0124-RELATED"/>
    <property type="match status" value="1"/>
</dbReference>
<evidence type="ECO:0000256" key="1">
    <source>
        <dbReference type="ARBA" id="ARBA00005417"/>
    </source>
</evidence>
<proteinExistence type="inferred from homology"/>
<dbReference type="Pfam" id="PF00005">
    <property type="entry name" value="ABC_tran"/>
    <property type="match status" value="1"/>
</dbReference>
<evidence type="ECO:0000256" key="3">
    <source>
        <dbReference type="ARBA" id="ARBA00022741"/>
    </source>
</evidence>
<dbReference type="InterPro" id="IPR027417">
    <property type="entry name" value="P-loop_NTPase"/>
</dbReference>
<reference evidence="7 8" key="1">
    <citation type="submission" date="2024-09" db="EMBL/GenBank/DDBJ databases">
        <authorList>
            <person name="Sun Q."/>
            <person name="Mori K."/>
        </authorList>
    </citation>
    <scope>NUCLEOTIDE SEQUENCE [LARGE SCALE GENOMIC DNA]</scope>
    <source>
        <strain evidence="7 8">JCM 12763</strain>
    </source>
</reference>
<accession>A0ABV5UYL6</accession>
<gene>
    <name evidence="7" type="ORF">ACFFN0_01145</name>
</gene>
<comment type="similarity">
    <text evidence="1">Belongs to the ABC transporter superfamily.</text>
</comment>
<evidence type="ECO:0000313" key="7">
    <source>
        <dbReference type="EMBL" id="MFB9730646.1"/>
    </source>
</evidence>
<feature type="region of interest" description="Disordered" evidence="5">
    <location>
        <begin position="249"/>
        <end position="273"/>
    </location>
</feature>
<evidence type="ECO:0000256" key="2">
    <source>
        <dbReference type="ARBA" id="ARBA00022448"/>
    </source>
</evidence>
<keyword evidence="4 7" id="KW-0067">ATP-binding</keyword>
<dbReference type="InterPro" id="IPR050153">
    <property type="entry name" value="Metal_Ion_Import_ABC"/>
</dbReference>
<evidence type="ECO:0000256" key="4">
    <source>
        <dbReference type="ARBA" id="ARBA00022840"/>
    </source>
</evidence>
<evidence type="ECO:0000313" key="8">
    <source>
        <dbReference type="Proteomes" id="UP001589613"/>
    </source>
</evidence>
<keyword evidence="3" id="KW-0547">Nucleotide-binding</keyword>
<comment type="caution">
    <text evidence="7">The sequence shown here is derived from an EMBL/GenBank/DDBJ whole genome shotgun (WGS) entry which is preliminary data.</text>
</comment>
<dbReference type="Gene3D" id="3.40.50.300">
    <property type="entry name" value="P-loop containing nucleotide triphosphate hydrolases"/>
    <property type="match status" value="1"/>
</dbReference>
<dbReference type="RefSeq" id="WP_141337430.1">
    <property type="nucleotide sequence ID" value="NZ_JBHMAX010000002.1"/>
</dbReference>
<keyword evidence="2" id="KW-0813">Transport</keyword>
<evidence type="ECO:0000256" key="5">
    <source>
        <dbReference type="SAM" id="MobiDB-lite"/>
    </source>
</evidence>
<dbReference type="EMBL" id="JBHMAX010000002">
    <property type="protein sequence ID" value="MFB9730646.1"/>
    <property type="molecule type" value="Genomic_DNA"/>
</dbReference>
<dbReference type="PANTHER" id="PTHR42734:SF5">
    <property type="entry name" value="IRON TRANSPORT SYSTEM ATP-BINDING PROTEIN HI_0361-RELATED"/>
    <property type="match status" value="1"/>
</dbReference>
<dbReference type="SMART" id="SM00382">
    <property type="entry name" value="AAA"/>
    <property type="match status" value="1"/>
</dbReference>
<dbReference type="InterPro" id="IPR003593">
    <property type="entry name" value="AAA+_ATPase"/>
</dbReference>
<dbReference type="SUPFAM" id="SSF52540">
    <property type="entry name" value="P-loop containing nucleoside triphosphate hydrolases"/>
    <property type="match status" value="1"/>
</dbReference>
<dbReference type="InterPro" id="IPR003439">
    <property type="entry name" value="ABC_transporter-like_ATP-bd"/>
</dbReference>
<dbReference type="Proteomes" id="UP001589613">
    <property type="component" value="Unassembled WGS sequence"/>
</dbReference>
<keyword evidence="8" id="KW-1185">Reference proteome</keyword>